<evidence type="ECO:0000256" key="1">
    <source>
        <dbReference type="SAM" id="MobiDB-lite"/>
    </source>
</evidence>
<protein>
    <submittedName>
        <fullName evidence="3">Uncharacterized protein</fullName>
    </submittedName>
</protein>
<feature type="transmembrane region" description="Helical" evidence="2">
    <location>
        <begin position="62"/>
        <end position="81"/>
    </location>
</feature>
<evidence type="ECO:0000256" key="2">
    <source>
        <dbReference type="SAM" id="Phobius"/>
    </source>
</evidence>
<sequence length="282" mass="32245">MQGPADRLGYSPARMAERRDTSRPAGGLCQVAGVSLKATQESYPNPLIANFKKRNKQEEKYFYLWGCLSGMVFGVLLDDVFDKGVDRTRLMTKKCIWFRLCGVKKVLTLPEFTVLLGLYKEVELHHGLFAIHFTKLEVDDKLFNHEEFWQKIGKPTSTNLRTSLIKEPLMRIVHKLLVGSLVHRAADQPNFAYPTYEPPNVPPYPYPYMPYPHPYTHYPDTGSPTFGGDHYRAHVDGYHVGFIIPSLSYEIKGSSAGFHREDFDPIVHSKDCVESDDDEMRD</sequence>
<accession>A0A6L2MM51</accession>
<comment type="caution">
    <text evidence="3">The sequence shown here is derived from an EMBL/GenBank/DDBJ whole genome shotgun (WGS) entry which is preliminary data.</text>
</comment>
<gene>
    <name evidence="3" type="ORF">Tci_045382</name>
</gene>
<keyword evidence="2" id="KW-0472">Membrane</keyword>
<dbReference type="AlphaFoldDB" id="A0A6L2MM51"/>
<evidence type="ECO:0000313" key="3">
    <source>
        <dbReference type="EMBL" id="GEU73404.1"/>
    </source>
</evidence>
<organism evidence="3">
    <name type="scientific">Tanacetum cinerariifolium</name>
    <name type="common">Dalmatian daisy</name>
    <name type="synonym">Chrysanthemum cinerariifolium</name>
    <dbReference type="NCBI Taxonomy" id="118510"/>
    <lineage>
        <taxon>Eukaryota</taxon>
        <taxon>Viridiplantae</taxon>
        <taxon>Streptophyta</taxon>
        <taxon>Embryophyta</taxon>
        <taxon>Tracheophyta</taxon>
        <taxon>Spermatophyta</taxon>
        <taxon>Magnoliopsida</taxon>
        <taxon>eudicotyledons</taxon>
        <taxon>Gunneridae</taxon>
        <taxon>Pentapetalae</taxon>
        <taxon>asterids</taxon>
        <taxon>campanulids</taxon>
        <taxon>Asterales</taxon>
        <taxon>Asteraceae</taxon>
        <taxon>Asteroideae</taxon>
        <taxon>Anthemideae</taxon>
        <taxon>Anthemidinae</taxon>
        <taxon>Tanacetum</taxon>
    </lineage>
</organism>
<keyword evidence="2" id="KW-1133">Transmembrane helix</keyword>
<name>A0A6L2MM51_TANCI</name>
<reference evidence="3" key="1">
    <citation type="journal article" date="2019" name="Sci. Rep.">
        <title>Draft genome of Tanacetum cinerariifolium, the natural source of mosquito coil.</title>
        <authorList>
            <person name="Yamashiro T."/>
            <person name="Shiraishi A."/>
            <person name="Satake H."/>
            <person name="Nakayama K."/>
        </authorList>
    </citation>
    <scope>NUCLEOTIDE SEQUENCE</scope>
</reference>
<feature type="region of interest" description="Disordered" evidence="1">
    <location>
        <begin position="1"/>
        <end position="24"/>
    </location>
</feature>
<proteinExistence type="predicted"/>
<keyword evidence="2" id="KW-0812">Transmembrane</keyword>
<dbReference type="EMBL" id="BKCJ010006683">
    <property type="protein sequence ID" value="GEU73404.1"/>
    <property type="molecule type" value="Genomic_DNA"/>
</dbReference>